<feature type="domain" description="RRM" evidence="4">
    <location>
        <begin position="180"/>
        <end position="233"/>
    </location>
</feature>
<proteinExistence type="predicted"/>
<evidence type="ECO:0000313" key="6">
    <source>
        <dbReference type="Proteomes" id="UP001642360"/>
    </source>
</evidence>
<dbReference type="Gene3D" id="1.10.287.110">
    <property type="entry name" value="DnaJ domain"/>
    <property type="match status" value="1"/>
</dbReference>
<evidence type="ECO:0000259" key="4">
    <source>
        <dbReference type="PROSITE" id="PS50102"/>
    </source>
</evidence>
<feature type="compositionally biased region" description="Basic and acidic residues" evidence="2">
    <location>
        <begin position="88"/>
        <end position="112"/>
    </location>
</feature>
<evidence type="ECO:0000256" key="2">
    <source>
        <dbReference type="SAM" id="MobiDB-lite"/>
    </source>
</evidence>
<evidence type="ECO:0000313" key="5">
    <source>
        <dbReference type="EMBL" id="CAK9154036.1"/>
    </source>
</evidence>
<protein>
    <submittedName>
        <fullName evidence="5">Uncharacterized protein</fullName>
    </submittedName>
</protein>
<dbReference type="Gene3D" id="3.30.70.330">
    <property type="match status" value="1"/>
</dbReference>
<feature type="non-terminal residue" evidence="5">
    <location>
        <position position="1"/>
    </location>
</feature>
<dbReference type="CDD" id="cd06257">
    <property type="entry name" value="DnaJ"/>
    <property type="match status" value="1"/>
</dbReference>
<dbReference type="InterPro" id="IPR018253">
    <property type="entry name" value="DnaJ_domain_CS"/>
</dbReference>
<dbReference type="InterPro" id="IPR012677">
    <property type="entry name" value="Nucleotide-bd_a/b_plait_sf"/>
</dbReference>
<dbReference type="PROSITE" id="PS00636">
    <property type="entry name" value="DNAJ_1"/>
    <property type="match status" value="1"/>
</dbReference>
<dbReference type="SUPFAM" id="SSF54928">
    <property type="entry name" value="RNA-binding domain, RBD"/>
    <property type="match status" value="1"/>
</dbReference>
<dbReference type="InterPro" id="IPR001623">
    <property type="entry name" value="DnaJ_domain"/>
</dbReference>
<name>A0ABC8S9Z1_9AQUA</name>
<dbReference type="PANTHER" id="PTHR45098:SF1">
    <property type="entry name" value="DNAJ DOMAIN CONTAINING PROTEIN, EXPRESSED"/>
    <property type="match status" value="1"/>
</dbReference>
<dbReference type="AlphaFoldDB" id="A0ABC8S9Z1"/>
<dbReference type="GO" id="GO:0003723">
    <property type="term" value="F:RNA binding"/>
    <property type="evidence" value="ECO:0007669"/>
    <property type="project" value="UniProtKB-UniRule"/>
</dbReference>
<dbReference type="InterPro" id="IPR036869">
    <property type="entry name" value="J_dom_sf"/>
</dbReference>
<dbReference type="SUPFAM" id="SSF46565">
    <property type="entry name" value="Chaperone J-domain"/>
    <property type="match status" value="1"/>
</dbReference>
<dbReference type="Proteomes" id="UP001642360">
    <property type="component" value="Unassembled WGS sequence"/>
</dbReference>
<gene>
    <name evidence="5" type="ORF">ILEXP_LOCUS22339</name>
</gene>
<keyword evidence="6" id="KW-1185">Reference proteome</keyword>
<dbReference type="Pfam" id="PF00076">
    <property type="entry name" value="RRM_1"/>
    <property type="match status" value="1"/>
</dbReference>
<dbReference type="SMART" id="SM00271">
    <property type="entry name" value="DnaJ"/>
    <property type="match status" value="1"/>
</dbReference>
<sequence>SISAEDMDIEVDHYAVLGLPSGEERYKLSEKEISKAYKLKALELHPDKRPDDPNAHANFQKLKTSYEILKDEKARKLFDDLLRVKREKVQRESQHDSKRRKMMSDLEERERAAFASDPTVKVRDEEERIARKLKEEIARIRAMHANKAASTKSTLKKETPLGGKESMDSGGSVLDKEKVLKVSWENVGGDYTSQRLRDLFEKFGVVEDVLIRSSKKKGSALIVMASKDAAVSL</sequence>
<reference evidence="5 6" key="1">
    <citation type="submission" date="2024-02" db="EMBL/GenBank/DDBJ databases">
        <authorList>
            <person name="Vignale AGUSTIN F."/>
            <person name="Sosa J E."/>
            <person name="Modenutti C."/>
        </authorList>
    </citation>
    <scope>NUCLEOTIDE SEQUENCE [LARGE SCALE GENOMIC DNA]</scope>
</reference>
<accession>A0ABC8S9Z1</accession>
<feature type="domain" description="J" evidence="3">
    <location>
        <begin position="12"/>
        <end position="82"/>
    </location>
</feature>
<feature type="region of interest" description="Disordered" evidence="2">
    <location>
        <begin position="145"/>
        <end position="170"/>
    </location>
</feature>
<keyword evidence="1" id="KW-0694">RNA-binding</keyword>
<dbReference type="Pfam" id="PF00226">
    <property type="entry name" value="DnaJ"/>
    <property type="match status" value="1"/>
</dbReference>
<dbReference type="InterPro" id="IPR000504">
    <property type="entry name" value="RRM_dom"/>
</dbReference>
<dbReference type="PROSITE" id="PS50102">
    <property type="entry name" value="RRM"/>
    <property type="match status" value="1"/>
</dbReference>
<dbReference type="PROSITE" id="PS50076">
    <property type="entry name" value="DNAJ_2"/>
    <property type="match status" value="1"/>
</dbReference>
<dbReference type="InterPro" id="IPR035979">
    <property type="entry name" value="RBD_domain_sf"/>
</dbReference>
<organism evidence="5 6">
    <name type="scientific">Ilex paraguariensis</name>
    <name type="common">yerba mate</name>
    <dbReference type="NCBI Taxonomy" id="185542"/>
    <lineage>
        <taxon>Eukaryota</taxon>
        <taxon>Viridiplantae</taxon>
        <taxon>Streptophyta</taxon>
        <taxon>Embryophyta</taxon>
        <taxon>Tracheophyta</taxon>
        <taxon>Spermatophyta</taxon>
        <taxon>Magnoliopsida</taxon>
        <taxon>eudicotyledons</taxon>
        <taxon>Gunneridae</taxon>
        <taxon>Pentapetalae</taxon>
        <taxon>asterids</taxon>
        <taxon>campanulids</taxon>
        <taxon>Aquifoliales</taxon>
        <taxon>Aquifoliaceae</taxon>
        <taxon>Ilex</taxon>
    </lineage>
</organism>
<evidence type="ECO:0000259" key="3">
    <source>
        <dbReference type="PROSITE" id="PS50076"/>
    </source>
</evidence>
<feature type="region of interest" description="Disordered" evidence="2">
    <location>
        <begin position="88"/>
        <end position="120"/>
    </location>
</feature>
<evidence type="ECO:0000256" key="1">
    <source>
        <dbReference type="PROSITE-ProRule" id="PRU00176"/>
    </source>
</evidence>
<dbReference type="EMBL" id="CAUOFW020002480">
    <property type="protein sequence ID" value="CAK9154036.1"/>
    <property type="molecule type" value="Genomic_DNA"/>
</dbReference>
<dbReference type="PRINTS" id="PR00625">
    <property type="entry name" value="JDOMAIN"/>
</dbReference>
<dbReference type="PANTHER" id="PTHR45098">
    <property type="entry name" value="DNAJ DOMAIN CONTAINING PROTEIN, EXPRESSED"/>
    <property type="match status" value="1"/>
</dbReference>
<comment type="caution">
    <text evidence="5">The sequence shown here is derived from an EMBL/GenBank/DDBJ whole genome shotgun (WGS) entry which is preliminary data.</text>
</comment>